<dbReference type="EMBL" id="CACTIH010007242">
    <property type="protein sequence ID" value="CAA3005112.1"/>
    <property type="molecule type" value="Genomic_DNA"/>
</dbReference>
<dbReference type="Gramene" id="OE9A098924T1">
    <property type="protein sequence ID" value="OE9A098924C1"/>
    <property type="gene ID" value="OE9A098924"/>
</dbReference>
<accession>A0A8S0THK5</accession>
<comment type="caution">
    <text evidence="1">The sequence shown here is derived from an EMBL/GenBank/DDBJ whole genome shotgun (WGS) entry which is preliminary data.</text>
</comment>
<evidence type="ECO:0000313" key="1">
    <source>
        <dbReference type="EMBL" id="CAA3005112.1"/>
    </source>
</evidence>
<reference evidence="1 2" key="1">
    <citation type="submission" date="2019-12" db="EMBL/GenBank/DDBJ databases">
        <authorList>
            <person name="Alioto T."/>
            <person name="Alioto T."/>
            <person name="Gomez Garrido J."/>
        </authorList>
    </citation>
    <scope>NUCLEOTIDE SEQUENCE [LARGE SCALE GENOMIC DNA]</scope>
</reference>
<dbReference type="AlphaFoldDB" id="A0A8S0THK5"/>
<name>A0A8S0THK5_OLEEU</name>
<keyword evidence="2" id="KW-1185">Reference proteome</keyword>
<dbReference type="Proteomes" id="UP000594638">
    <property type="component" value="Unassembled WGS sequence"/>
</dbReference>
<organism evidence="1 2">
    <name type="scientific">Olea europaea subsp. europaea</name>
    <dbReference type="NCBI Taxonomy" id="158383"/>
    <lineage>
        <taxon>Eukaryota</taxon>
        <taxon>Viridiplantae</taxon>
        <taxon>Streptophyta</taxon>
        <taxon>Embryophyta</taxon>
        <taxon>Tracheophyta</taxon>
        <taxon>Spermatophyta</taxon>
        <taxon>Magnoliopsida</taxon>
        <taxon>eudicotyledons</taxon>
        <taxon>Gunneridae</taxon>
        <taxon>Pentapetalae</taxon>
        <taxon>asterids</taxon>
        <taxon>lamiids</taxon>
        <taxon>Lamiales</taxon>
        <taxon>Oleaceae</taxon>
        <taxon>Oleeae</taxon>
        <taxon>Olea</taxon>
    </lineage>
</organism>
<evidence type="ECO:0000313" key="2">
    <source>
        <dbReference type="Proteomes" id="UP000594638"/>
    </source>
</evidence>
<protein>
    <submittedName>
        <fullName evidence="1">Uncharacterized protein</fullName>
    </submittedName>
</protein>
<proteinExistence type="predicted"/>
<gene>
    <name evidence="1" type="ORF">OLEA9_A098924</name>
</gene>
<sequence>MSISLNLAQIARSLDTKLLHEIWKIRLKNRLIRAGTSVQAVMTKQNSLDHAAAGSKEAFSKLAATGSKENSSKLDAVASNEATAGNKEHVQLVQAAAKDQLPDSAHGKYMVQQHRPDLQTGIVEIEALKLDDELNKKLKEKMAE</sequence>